<evidence type="ECO:0000256" key="1">
    <source>
        <dbReference type="SAM" id="MobiDB-lite"/>
    </source>
</evidence>
<name>A0A0M4DXP1_STRPR</name>
<reference evidence="2 3" key="1">
    <citation type="submission" date="2015-08" db="EMBL/GenBank/DDBJ databases">
        <title>Genome sequence of the pristinamycin over-producing bacterium Streptomyces pristinaespiralis HCCB10218.</title>
        <authorList>
            <person name="Tian J."/>
            <person name="Yang J."/>
            <person name="Li L."/>
            <person name="Ruan L."/>
            <person name="Wei W."/>
            <person name="Zheng G."/>
            <person name="Wei Z."/>
            <person name="Yang S."/>
            <person name="Ge M."/>
            <person name="Jiang W."/>
            <person name="Lu Y."/>
        </authorList>
    </citation>
    <scope>NUCLEOTIDE SEQUENCE [LARGE SCALE GENOMIC DNA]</scope>
    <source>
        <strain evidence="2 3">HCCB 10218</strain>
    </source>
</reference>
<dbReference type="OMA" id="WEDHPDF"/>
<dbReference type="KEGG" id="spri:SPRI_6269"/>
<feature type="compositionally biased region" description="Basic and acidic residues" evidence="1">
    <location>
        <begin position="115"/>
        <end position="124"/>
    </location>
</feature>
<organism evidence="2">
    <name type="scientific">Streptomyces pristinaespiralis</name>
    <dbReference type="NCBI Taxonomy" id="38300"/>
    <lineage>
        <taxon>Bacteria</taxon>
        <taxon>Bacillati</taxon>
        <taxon>Actinomycetota</taxon>
        <taxon>Actinomycetes</taxon>
        <taxon>Kitasatosporales</taxon>
        <taxon>Streptomycetaceae</taxon>
        <taxon>Streptomyces</taxon>
    </lineage>
</organism>
<evidence type="ECO:0000313" key="3">
    <source>
        <dbReference type="Proteomes" id="UP000060513"/>
    </source>
</evidence>
<dbReference type="RefSeq" id="WP_037775324.1">
    <property type="nucleotide sequence ID" value="NZ_CP011340.1"/>
</dbReference>
<protein>
    <submittedName>
        <fullName evidence="2">Uncharacterized protein</fullName>
    </submittedName>
</protein>
<dbReference type="EMBL" id="CP011340">
    <property type="protein sequence ID" value="ALC24575.1"/>
    <property type="molecule type" value="Genomic_DNA"/>
</dbReference>
<sequence length="124" mass="13904">MDQQHFSEITSFLEDRLRPLFDPENGSEHGFGMDDTSRALRALLGAVRSAAAVQGVCEQRATADAELRRVVDQTLAHHWDQLVGIARHWEDHPDFRPAFKRGSWDFEPEPAAAGEGRDPAARQV</sequence>
<gene>
    <name evidence="2" type="ORF">SPRI_6269</name>
</gene>
<dbReference type="AlphaFoldDB" id="A0A0M4DXP1"/>
<dbReference type="PATRIC" id="fig|38300.4.peg.6558"/>
<feature type="region of interest" description="Disordered" evidence="1">
    <location>
        <begin position="100"/>
        <end position="124"/>
    </location>
</feature>
<proteinExistence type="predicted"/>
<dbReference type="STRING" id="38300.SPRI_6269"/>
<evidence type="ECO:0000313" key="2">
    <source>
        <dbReference type="EMBL" id="ALC24575.1"/>
    </source>
</evidence>
<dbReference type="Proteomes" id="UP000060513">
    <property type="component" value="Chromosome"/>
</dbReference>
<dbReference type="GeneID" id="97232680"/>
<accession>A0A0M4DXP1</accession>
<dbReference type="OrthoDB" id="4261979at2"/>